<dbReference type="SUPFAM" id="SSF47384">
    <property type="entry name" value="Homodimeric domain of signal transducing histidine kinase"/>
    <property type="match status" value="1"/>
</dbReference>
<keyword evidence="10 11" id="KW-0472">Membrane</keyword>
<protein>
    <recommendedName>
        <fullName evidence="3">histidine kinase</fullName>
        <ecNumber evidence="3">2.7.13.3</ecNumber>
    </recommendedName>
</protein>
<dbReference type="PANTHER" id="PTHR45436">
    <property type="entry name" value="SENSOR HISTIDINE KINASE YKOH"/>
    <property type="match status" value="1"/>
</dbReference>
<feature type="transmembrane region" description="Helical" evidence="11">
    <location>
        <begin position="20"/>
        <end position="39"/>
    </location>
</feature>
<evidence type="ECO:0000313" key="13">
    <source>
        <dbReference type="EMBL" id="QZO01932.1"/>
    </source>
</evidence>
<dbReference type="InterPro" id="IPR005467">
    <property type="entry name" value="His_kinase_dom"/>
</dbReference>
<dbReference type="CDD" id="cd00082">
    <property type="entry name" value="HisKA"/>
    <property type="match status" value="1"/>
</dbReference>
<evidence type="ECO:0000256" key="7">
    <source>
        <dbReference type="ARBA" id="ARBA00022777"/>
    </source>
</evidence>
<gene>
    <name evidence="13" type="ORF">K6K41_11795</name>
</gene>
<dbReference type="Pfam" id="PF02518">
    <property type="entry name" value="HATPase_c"/>
    <property type="match status" value="1"/>
</dbReference>
<evidence type="ECO:0000256" key="4">
    <source>
        <dbReference type="ARBA" id="ARBA00022553"/>
    </source>
</evidence>
<dbReference type="Gene3D" id="3.30.565.10">
    <property type="entry name" value="Histidine kinase-like ATPase, C-terminal domain"/>
    <property type="match status" value="1"/>
</dbReference>
<sequence>MTARPSRPETLGRVVARRIVLFALIAMVAQSAWMLWRYLGDPDHMADHLVDMEVDALSEGVKLRDGQVTFELPPGLAGRYGGAATGYAARVRGPDGATLWRSCDEACIAKAFPIDEPLASSWMRRNDSGYPLSVKGGHEVLVGGRSVYVEAAIDEDPDGVVANVIIAELVEEMLLPTGVALAFAIGASLYSIGRSLAPVSEAARAAGGLDPLGPIVRLDAEGMPLEVARFVDAVNRSYGRVRELVAAQRLFTAAISHEIRTPLAAIRLELERVDHPRARRATAELDELVAFVEQLTALARIEAADRPVTAPVDLTAALREVVAGVAPWVFDKGATIALVEDGAAAVNGDERLIRNAARNLVENAVRHGGKGVAVTVRAGPGAAFSVEDDGRDAPAAEEIAAPGQARLGDGLGVGLEIVRRIAAMHDARFEIAPLPPRGVGARLLFPEASAAPRRTT</sequence>
<dbReference type="EC" id="2.7.13.3" evidence="3"/>
<proteinExistence type="predicted"/>
<keyword evidence="8 11" id="KW-1133">Transmembrane helix</keyword>
<evidence type="ECO:0000313" key="14">
    <source>
        <dbReference type="Proteomes" id="UP000825701"/>
    </source>
</evidence>
<evidence type="ECO:0000256" key="3">
    <source>
        <dbReference type="ARBA" id="ARBA00012438"/>
    </source>
</evidence>
<dbReference type="Pfam" id="PF00512">
    <property type="entry name" value="HisKA"/>
    <property type="match status" value="1"/>
</dbReference>
<evidence type="ECO:0000256" key="11">
    <source>
        <dbReference type="SAM" id="Phobius"/>
    </source>
</evidence>
<evidence type="ECO:0000256" key="8">
    <source>
        <dbReference type="ARBA" id="ARBA00022989"/>
    </source>
</evidence>
<dbReference type="AlphaFoldDB" id="A0A9E6RCU0"/>
<keyword evidence="5" id="KW-0808">Transferase</keyword>
<dbReference type="PROSITE" id="PS50109">
    <property type="entry name" value="HIS_KIN"/>
    <property type="match status" value="1"/>
</dbReference>
<dbReference type="SUPFAM" id="SSF55874">
    <property type="entry name" value="ATPase domain of HSP90 chaperone/DNA topoisomerase II/histidine kinase"/>
    <property type="match status" value="1"/>
</dbReference>
<dbReference type="SMART" id="SM00388">
    <property type="entry name" value="HisKA"/>
    <property type="match status" value="1"/>
</dbReference>
<dbReference type="InterPro" id="IPR050428">
    <property type="entry name" value="TCS_sensor_his_kinase"/>
</dbReference>
<dbReference type="PANTHER" id="PTHR45436:SF15">
    <property type="entry name" value="SENSOR HISTIDINE KINASE CUSS"/>
    <property type="match status" value="1"/>
</dbReference>
<dbReference type="RefSeq" id="WP_261405295.1">
    <property type="nucleotide sequence ID" value="NZ_CP081869.1"/>
</dbReference>
<keyword evidence="4" id="KW-0597">Phosphoprotein</keyword>
<dbReference type="InterPro" id="IPR036097">
    <property type="entry name" value="HisK_dim/P_sf"/>
</dbReference>
<evidence type="ECO:0000256" key="1">
    <source>
        <dbReference type="ARBA" id="ARBA00000085"/>
    </source>
</evidence>
<dbReference type="InterPro" id="IPR003594">
    <property type="entry name" value="HATPase_dom"/>
</dbReference>
<dbReference type="Proteomes" id="UP000825701">
    <property type="component" value="Chromosome"/>
</dbReference>
<evidence type="ECO:0000256" key="2">
    <source>
        <dbReference type="ARBA" id="ARBA00004141"/>
    </source>
</evidence>
<evidence type="ECO:0000256" key="5">
    <source>
        <dbReference type="ARBA" id="ARBA00022679"/>
    </source>
</evidence>
<evidence type="ECO:0000259" key="12">
    <source>
        <dbReference type="PROSITE" id="PS50109"/>
    </source>
</evidence>
<reference evidence="13" key="1">
    <citation type="submission" date="2021-08" db="EMBL/GenBank/DDBJ databases">
        <authorList>
            <person name="Zhang H."/>
            <person name="Xu M."/>
            <person name="Yu Z."/>
            <person name="Yang L."/>
            <person name="Cai Y."/>
        </authorList>
    </citation>
    <scope>NUCLEOTIDE SEQUENCE</scope>
    <source>
        <strain evidence="13">CHL1</strain>
    </source>
</reference>
<dbReference type="Gene3D" id="1.10.287.130">
    <property type="match status" value="1"/>
</dbReference>
<dbReference type="InterPro" id="IPR036890">
    <property type="entry name" value="HATPase_C_sf"/>
</dbReference>
<organism evidence="13 14">
    <name type="scientific">Chenggangzhangella methanolivorans</name>
    <dbReference type="NCBI Taxonomy" id="1437009"/>
    <lineage>
        <taxon>Bacteria</taxon>
        <taxon>Pseudomonadati</taxon>
        <taxon>Pseudomonadota</taxon>
        <taxon>Alphaproteobacteria</taxon>
        <taxon>Hyphomicrobiales</taxon>
        <taxon>Methylopilaceae</taxon>
        <taxon>Chenggangzhangella</taxon>
    </lineage>
</organism>
<keyword evidence="14" id="KW-1185">Reference proteome</keyword>
<dbReference type="EMBL" id="CP081869">
    <property type="protein sequence ID" value="QZO01932.1"/>
    <property type="molecule type" value="Genomic_DNA"/>
</dbReference>
<comment type="subcellular location">
    <subcellularLocation>
        <location evidence="2">Membrane</location>
        <topology evidence="2">Multi-pass membrane protein</topology>
    </subcellularLocation>
</comment>
<evidence type="ECO:0000256" key="9">
    <source>
        <dbReference type="ARBA" id="ARBA00023012"/>
    </source>
</evidence>
<dbReference type="InterPro" id="IPR003661">
    <property type="entry name" value="HisK_dim/P_dom"/>
</dbReference>
<keyword evidence="9" id="KW-0902">Two-component regulatory system</keyword>
<dbReference type="KEGG" id="cmet:K6K41_11795"/>
<keyword evidence="6 11" id="KW-0812">Transmembrane</keyword>
<feature type="domain" description="Histidine kinase" evidence="12">
    <location>
        <begin position="254"/>
        <end position="449"/>
    </location>
</feature>
<keyword evidence="7 13" id="KW-0418">Kinase</keyword>
<accession>A0A9E6RCU0</accession>
<evidence type="ECO:0000256" key="10">
    <source>
        <dbReference type="ARBA" id="ARBA00023136"/>
    </source>
</evidence>
<dbReference type="SMART" id="SM00387">
    <property type="entry name" value="HATPase_c"/>
    <property type="match status" value="1"/>
</dbReference>
<name>A0A9E6RCU0_9HYPH</name>
<dbReference type="GO" id="GO:0005886">
    <property type="term" value="C:plasma membrane"/>
    <property type="evidence" value="ECO:0007669"/>
    <property type="project" value="TreeGrafter"/>
</dbReference>
<comment type="catalytic activity">
    <reaction evidence="1">
        <text>ATP + protein L-histidine = ADP + protein N-phospho-L-histidine.</text>
        <dbReference type="EC" id="2.7.13.3"/>
    </reaction>
</comment>
<evidence type="ECO:0000256" key="6">
    <source>
        <dbReference type="ARBA" id="ARBA00022692"/>
    </source>
</evidence>
<dbReference type="GO" id="GO:0000155">
    <property type="term" value="F:phosphorelay sensor kinase activity"/>
    <property type="evidence" value="ECO:0007669"/>
    <property type="project" value="InterPro"/>
</dbReference>